<reference evidence="1" key="1">
    <citation type="journal article" date="2023" name="DNA Res.">
        <title>Chromosome-level genome assembly of Phrynocephalus forsythii using third-generation DNA sequencing and Hi-C analysis.</title>
        <authorList>
            <person name="Qi Y."/>
            <person name="Zhao W."/>
            <person name="Zhao Y."/>
            <person name="Niu C."/>
            <person name="Cao S."/>
            <person name="Zhang Y."/>
        </authorList>
    </citation>
    <scope>NUCLEOTIDE SEQUENCE</scope>
    <source>
        <tissue evidence="1">Muscle</tissue>
    </source>
</reference>
<proteinExistence type="predicted"/>
<comment type="caution">
    <text evidence="1">The sequence shown here is derived from an EMBL/GenBank/DDBJ whole genome shotgun (WGS) entry which is preliminary data.</text>
</comment>
<dbReference type="EMBL" id="JAPFRF010000024">
    <property type="protein sequence ID" value="KAJ7303402.1"/>
    <property type="molecule type" value="Genomic_DNA"/>
</dbReference>
<accession>A0A9Q1AQF6</accession>
<sequence>MSQPALEIKAASTYNPVLALGTDSCPSLLGGETETAPEQLEQVKTSMLCRSEKKRTKSTSATSVWSVRKASGTKSASTLTGKRTLAGNGWTAPITWII</sequence>
<keyword evidence="2" id="KW-1185">Reference proteome</keyword>
<gene>
    <name evidence="1" type="ORF">JRQ81_012390</name>
</gene>
<protein>
    <submittedName>
        <fullName evidence="1">Uncharacterized protein</fullName>
    </submittedName>
</protein>
<dbReference type="AlphaFoldDB" id="A0A9Q1AQF6"/>
<organism evidence="1 2">
    <name type="scientific">Phrynocephalus forsythii</name>
    <dbReference type="NCBI Taxonomy" id="171643"/>
    <lineage>
        <taxon>Eukaryota</taxon>
        <taxon>Metazoa</taxon>
        <taxon>Chordata</taxon>
        <taxon>Craniata</taxon>
        <taxon>Vertebrata</taxon>
        <taxon>Euteleostomi</taxon>
        <taxon>Lepidosauria</taxon>
        <taxon>Squamata</taxon>
        <taxon>Bifurcata</taxon>
        <taxon>Unidentata</taxon>
        <taxon>Episquamata</taxon>
        <taxon>Toxicofera</taxon>
        <taxon>Iguania</taxon>
        <taxon>Acrodonta</taxon>
        <taxon>Agamidae</taxon>
        <taxon>Agaminae</taxon>
        <taxon>Phrynocephalus</taxon>
    </lineage>
</organism>
<evidence type="ECO:0000313" key="1">
    <source>
        <dbReference type="EMBL" id="KAJ7303402.1"/>
    </source>
</evidence>
<dbReference type="Proteomes" id="UP001142489">
    <property type="component" value="Unassembled WGS sequence"/>
</dbReference>
<name>A0A9Q1AQF6_9SAUR</name>
<evidence type="ECO:0000313" key="2">
    <source>
        <dbReference type="Proteomes" id="UP001142489"/>
    </source>
</evidence>